<sequence length="1254" mass="143758">MDRSLEQKYIIHRSLELKISEVKNVFTGEKQQNTYCTIHINDDEVKRTPTVYNNTSPIFSEHFEFNPLIPNFNQLKIMVWSDINENNDKNLNNEDDNDSLSFTIPSSLSGDKALGQITFPLGFLKSGAFQKEQWFVLQPTFDNINKYNVTGDIRIEVSHTLNPNKTHRFEINIKQANDLLRDNNGSLPDPYVACYLLPDLEGKTAQLTTVKKNTINPVFNSKVVYNVENVTENLEINVSIWNWNKLSSNEFLGHCFVSLSDIPVNMSLDKRYTLLSKPARIFHSIKNKGKGNSKSKKRFTMVDGDIKINHRQFIQRLQRSDQKDNVPTTKRSHRLLDTKFYSISFCGHCGGIIWVTKTHLKCGNCKLSSERENAALSLIRIQTKYDNLFNCIKSLIEIEIMGSESILNAIFAAEQSLPKDWRMIFSFIQKKVIEKFPTEYNARLTSIAGFIFLRFFAPAILGPKLFGLIRTYVNERSTRTFTLLAKVIQTLANLSDFNEKELYMCPLNDYINAKLPAMKKYLNDICNEDVESNYSEELMNPLSDQLIGYECSKLLRYFTNIESKLIESITSEILNEERLRKKKASEDLTGKMSTLTISSEKTAINHSAESSYAQEPIVEEDKITKSNRNSNISLLNDENIKYISEYYKNNNMDYTDKSKNDIKNIKTIYKPSNEDMKKNESSTDTMVSSENSQVSLEDKKKMDRSKVLSMLNHIPKVGGVDFNYLNTVNGGTGGKNVPPSINTQKGSHDTIVASSSPFDSTSRRVSKSPFDTSSSPFSSSTKKTAKSPFDETASPFDTRKTSLSPYDETRKASIASPTSPFDMANKKTATTNPVSPFDNQRRSNYGNRYSISSPFESQTRASSSASSSSPFDTSRRISVPNSVNIHDKNNSNKNKSIINPLEANRMSSSINASCPDLPIDNPKNPFNRRLSNVSEADSTTSSRKTSYQYEDLIPSIPHRVSTQDCNEFEQAQGHIDPLNPLSVTQTNNPLDQEETIDIPESEINKEIYAKINKNIKYCWMCRMQILSEYITFDNERLYHAECFRCQRCDDILKSDNCYKKDTMYYCKNCYLFEEGYCCNECEEIIEGQAININGKLYHQDCFVCNACGMKLDKQYLAIEGRPYCKKDYLKFKGYMCGICGEFIENEFITIFDRKYHINCKKCILCGETLINKSFFSLPQDPYEVYCEEHKIELCTCHKCHLPIDDQMIRTAKNPTSYHIHCFKCTKCDKSLQDLDYFEKDQEIYCRNCYIELYL</sequence>
<dbReference type="PROSITE" id="PS00478">
    <property type="entry name" value="LIM_DOMAIN_1"/>
    <property type="match status" value="3"/>
</dbReference>
<dbReference type="PROSITE" id="PS50023">
    <property type="entry name" value="LIM_DOMAIN_2"/>
    <property type="match status" value="3"/>
</dbReference>
<dbReference type="PROSITE" id="PS00509">
    <property type="entry name" value="RAS_GTPASE_ACTIV_1"/>
    <property type="match status" value="1"/>
</dbReference>
<dbReference type="Gene3D" id="1.10.506.10">
    <property type="entry name" value="GTPase Activation - p120gap, domain 1"/>
    <property type="match status" value="1"/>
</dbReference>
<dbReference type="SUPFAM" id="SSF49562">
    <property type="entry name" value="C2 domain (Calcium/lipid-binding domain, CaLB)"/>
    <property type="match status" value="2"/>
</dbReference>
<evidence type="ECO:0008006" key="11">
    <source>
        <dbReference type="Google" id="ProtNLM"/>
    </source>
</evidence>
<dbReference type="PANTHER" id="PTHR10194:SF60">
    <property type="entry name" value="RAS GTPASE-ACTIVATING PROTEIN RASKOL"/>
    <property type="match status" value="1"/>
</dbReference>
<dbReference type="STRING" id="1754190.A0A1Y2E2J6"/>
<evidence type="ECO:0000256" key="1">
    <source>
        <dbReference type="ARBA" id="ARBA00022468"/>
    </source>
</evidence>
<dbReference type="Pfam" id="PF00616">
    <property type="entry name" value="RasGAP"/>
    <property type="match status" value="1"/>
</dbReference>
<dbReference type="OrthoDB" id="775356at2759"/>
<keyword evidence="3 4" id="KW-0862">Zinc</keyword>
<evidence type="ECO:0000256" key="3">
    <source>
        <dbReference type="ARBA" id="ARBA00022833"/>
    </source>
</evidence>
<evidence type="ECO:0000256" key="2">
    <source>
        <dbReference type="ARBA" id="ARBA00022723"/>
    </source>
</evidence>
<keyword evidence="10" id="KW-1185">Reference proteome</keyword>
<feature type="domain" description="C2" evidence="6">
    <location>
        <begin position="1"/>
        <end position="135"/>
    </location>
</feature>
<proteinExistence type="predicted"/>
<dbReference type="SMART" id="SM00132">
    <property type="entry name" value="LIM"/>
    <property type="match status" value="4"/>
</dbReference>
<evidence type="ECO:0000256" key="4">
    <source>
        <dbReference type="PROSITE-ProRule" id="PRU00125"/>
    </source>
</evidence>
<feature type="region of interest" description="Disordered" evidence="5">
    <location>
        <begin position="734"/>
        <end position="898"/>
    </location>
</feature>
<dbReference type="CDD" id="cd00030">
    <property type="entry name" value="C2"/>
    <property type="match status" value="1"/>
</dbReference>
<name>A0A1Y2E2J6_9FUNG</name>
<accession>A0A1Y2E2J6</accession>
<dbReference type="PANTHER" id="PTHR10194">
    <property type="entry name" value="RAS GTPASE-ACTIVATING PROTEINS"/>
    <property type="match status" value="1"/>
</dbReference>
<dbReference type="SUPFAM" id="SSF57716">
    <property type="entry name" value="Glucocorticoid receptor-like (DNA-binding domain)"/>
    <property type="match status" value="3"/>
</dbReference>
<comment type="caution">
    <text evidence="9">The sequence shown here is derived from an EMBL/GenBank/DDBJ whole genome shotgun (WGS) entry which is preliminary data.</text>
</comment>
<dbReference type="EMBL" id="MCOG01000051">
    <property type="protein sequence ID" value="ORY65729.1"/>
    <property type="molecule type" value="Genomic_DNA"/>
</dbReference>
<dbReference type="InterPro" id="IPR039360">
    <property type="entry name" value="Ras_GTPase"/>
</dbReference>
<dbReference type="InterPro" id="IPR035892">
    <property type="entry name" value="C2_domain_sf"/>
</dbReference>
<evidence type="ECO:0000259" key="6">
    <source>
        <dbReference type="PROSITE" id="PS50004"/>
    </source>
</evidence>
<evidence type="ECO:0000256" key="5">
    <source>
        <dbReference type="SAM" id="MobiDB-lite"/>
    </source>
</evidence>
<feature type="compositionally biased region" description="Polar residues" evidence="5">
    <location>
        <begin position="929"/>
        <end position="946"/>
    </location>
</feature>
<dbReference type="InterPro" id="IPR001781">
    <property type="entry name" value="Znf_LIM"/>
</dbReference>
<keyword evidence="2 4" id="KW-0479">Metal-binding</keyword>
<dbReference type="CDD" id="cd08368">
    <property type="entry name" value="LIM"/>
    <property type="match status" value="3"/>
</dbReference>
<dbReference type="InterPro" id="IPR008936">
    <property type="entry name" value="Rho_GTPase_activation_prot"/>
</dbReference>
<dbReference type="Pfam" id="PF00412">
    <property type="entry name" value="LIM"/>
    <property type="match status" value="4"/>
</dbReference>
<protein>
    <recommendedName>
        <fullName evidence="11">Rho GTPase activation protein</fullName>
    </recommendedName>
</protein>
<dbReference type="SUPFAM" id="SSF48350">
    <property type="entry name" value="GTPase activation domain, GAP"/>
    <property type="match status" value="1"/>
</dbReference>
<evidence type="ECO:0000259" key="7">
    <source>
        <dbReference type="PROSITE" id="PS50018"/>
    </source>
</evidence>
<dbReference type="InterPro" id="IPR023152">
    <property type="entry name" value="RasGAP_CS"/>
</dbReference>
<feature type="compositionally biased region" description="Low complexity" evidence="5">
    <location>
        <begin position="767"/>
        <end position="782"/>
    </location>
</feature>
<dbReference type="GO" id="GO:0046872">
    <property type="term" value="F:metal ion binding"/>
    <property type="evidence" value="ECO:0007669"/>
    <property type="project" value="UniProtKB-KW"/>
</dbReference>
<evidence type="ECO:0000313" key="9">
    <source>
        <dbReference type="EMBL" id="ORY65729.1"/>
    </source>
</evidence>
<reference evidence="9 10" key="1">
    <citation type="submission" date="2016-08" db="EMBL/GenBank/DDBJ databases">
        <title>A Parts List for Fungal Cellulosomes Revealed by Comparative Genomics.</title>
        <authorList>
            <consortium name="DOE Joint Genome Institute"/>
            <person name="Haitjema C.H."/>
            <person name="Gilmore S.P."/>
            <person name="Henske J.K."/>
            <person name="Solomon K.V."/>
            <person name="De Groot R."/>
            <person name="Kuo A."/>
            <person name="Mondo S.J."/>
            <person name="Salamov A.A."/>
            <person name="Labutti K."/>
            <person name="Zhao Z."/>
            <person name="Chiniquy J."/>
            <person name="Barry K."/>
            <person name="Brewer H.M."/>
            <person name="Purvine S.O."/>
            <person name="Wright A.T."/>
            <person name="Boxma B."/>
            <person name="Van Alen T."/>
            <person name="Hackstein J.H."/>
            <person name="Baker S.E."/>
            <person name="Grigoriev I.V."/>
            <person name="O'Malley M.A."/>
        </authorList>
    </citation>
    <scope>NUCLEOTIDE SEQUENCE [LARGE SCALE GENOMIC DNA]</scope>
    <source>
        <strain evidence="9 10">G1</strain>
    </source>
</reference>
<feature type="compositionally biased region" description="Basic and acidic residues" evidence="5">
    <location>
        <begin position="672"/>
        <end position="681"/>
    </location>
</feature>
<dbReference type="PROSITE" id="PS50018">
    <property type="entry name" value="RAS_GTPASE_ACTIV_2"/>
    <property type="match status" value="1"/>
</dbReference>
<dbReference type="SMART" id="SM00323">
    <property type="entry name" value="RasGAP"/>
    <property type="match status" value="1"/>
</dbReference>
<feature type="domain" description="Ras-GAP" evidence="7">
    <location>
        <begin position="404"/>
        <end position="493"/>
    </location>
</feature>
<feature type="domain" description="C2" evidence="6">
    <location>
        <begin position="149"/>
        <end position="272"/>
    </location>
</feature>
<feature type="domain" description="LIM zinc-binding" evidence="8">
    <location>
        <begin position="1076"/>
        <end position="1134"/>
    </location>
</feature>
<dbReference type="Proteomes" id="UP000193920">
    <property type="component" value="Unassembled WGS sequence"/>
</dbReference>
<dbReference type="CDD" id="cd00029">
    <property type="entry name" value="C1"/>
    <property type="match status" value="1"/>
</dbReference>
<feature type="compositionally biased region" description="Polar residues" evidence="5">
    <location>
        <begin position="827"/>
        <end position="860"/>
    </location>
</feature>
<keyword evidence="4" id="KW-0440">LIM domain</keyword>
<dbReference type="InterPro" id="IPR000008">
    <property type="entry name" value="C2_dom"/>
</dbReference>
<dbReference type="Gene3D" id="2.60.40.150">
    <property type="entry name" value="C2 domain"/>
    <property type="match status" value="2"/>
</dbReference>
<dbReference type="SUPFAM" id="SSF57889">
    <property type="entry name" value="Cysteine-rich domain"/>
    <property type="match status" value="1"/>
</dbReference>
<feature type="compositionally biased region" description="Polar residues" evidence="5">
    <location>
        <begin position="682"/>
        <end position="695"/>
    </location>
</feature>
<gene>
    <name evidence="9" type="ORF">LY90DRAFT_700708</name>
</gene>
<dbReference type="GO" id="GO:0005096">
    <property type="term" value="F:GTPase activator activity"/>
    <property type="evidence" value="ECO:0007669"/>
    <property type="project" value="UniProtKB-KW"/>
</dbReference>
<organism evidence="9 10">
    <name type="scientific">Neocallimastix californiae</name>
    <dbReference type="NCBI Taxonomy" id="1754190"/>
    <lineage>
        <taxon>Eukaryota</taxon>
        <taxon>Fungi</taxon>
        <taxon>Fungi incertae sedis</taxon>
        <taxon>Chytridiomycota</taxon>
        <taxon>Chytridiomycota incertae sedis</taxon>
        <taxon>Neocallimastigomycetes</taxon>
        <taxon>Neocallimastigales</taxon>
        <taxon>Neocallimastigaceae</taxon>
        <taxon>Neocallimastix</taxon>
    </lineage>
</organism>
<feature type="domain" description="LIM zinc-binding" evidence="8">
    <location>
        <begin position="1194"/>
        <end position="1254"/>
    </location>
</feature>
<dbReference type="Gene3D" id="3.30.60.20">
    <property type="match status" value="1"/>
</dbReference>
<dbReference type="PROSITE" id="PS50004">
    <property type="entry name" value="C2"/>
    <property type="match status" value="2"/>
</dbReference>
<dbReference type="Pfam" id="PF00168">
    <property type="entry name" value="C2"/>
    <property type="match status" value="1"/>
</dbReference>
<dbReference type="AlphaFoldDB" id="A0A1Y2E2J6"/>
<feature type="region of interest" description="Disordered" evidence="5">
    <location>
        <begin position="916"/>
        <end position="946"/>
    </location>
</feature>
<feature type="region of interest" description="Disordered" evidence="5">
    <location>
        <begin position="672"/>
        <end position="701"/>
    </location>
</feature>
<dbReference type="SMART" id="SM00239">
    <property type="entry name" value="C2"/>
    <property type="match status" value="2"/>
</dbReference>
<feature type="domain" description="LIM zinc-binding" evidence="8">
    <location>
        <begin position="1016"/>
        <end position="1074"/>
    </location>
</feature>
<keyword evidence="1" id="KW-0343">GTPase activation</keyword>
<evidence type="ECO:0000313" key="10">
    <source>
        <dbReference type="Proteomes" id="UP000193920"/>
    </source>
</evidence>
<evidence type="ECO:0000259" key="8">
    <source>
        <dbReference type="PROSITE" id="PS50023"/>
    </source>
</evidence>
<dbReference type="Gene3D" id="2.10.110.10">
    <property type="entry name" value="Cysteine Rich Protein"/>
    <property type="match status" value="4"/>
</dbReference>
<dbReference type="InterPro" id="IPR001936">
    <property type="entry name" value="RasGAP_dom"/>
</dbReference>
<dbReference type="InterPro" id="IPR046349">
    <property type="entry name" value="C1-like_sf"/>
</dbReference>